<evidence type="ECO:0000256" key="1">
    <source>
        <dbReference type="SAM" id="Phobius"/>
    </source>
</evidence>
<protein>
    <submittedName>
        <fullName evidence="2">Uncharacterized protein</fullName>
    </submittedName>
</protein>
<organism evidence="2 3">
    <name type="scientific">Thalassolituus maritimus</name>
    <dbReference type="NCBI Taxonomy" id="484498"/>
    <lineage>
        <taxon>Bacteria</taxon>
        <taxon>Pseudomonadati</taxon>
        <taxon>Pseudomonadota</taxon>
        <taxon>Gammaproteobacteria</taxon>
        <taxon>Oceanospirillales</taxon>
        <taxon>Oceanospirillaceae</taxon>
        <taxon>Thalassolituus</taxon>
    </lineage>
</organism>
<keyword evidence="1" id="KW-0472">Membrane</keyword>
<gene>
    <name evidence="2" type="ORF">NBRC116585_25880</name>
</gene>
<keyword evidence="3" id="KW-1185">Reference proteome</keyword>
<feature type="transmembrane region" description="Helical" evidence="1">
    <location>
        <begin position="65"/>
        <end position="84"/>
    </location>
</feature>
<keyword evidence="1" id="KW-1133">Transmembrane helix</keyword>
<reference evidence="2 3" key="1">
    <citation type="submission" date="2024-04" db="EMBL/GenBank/DDBJ databases">
        <title>Draft genome sequence of Thalassolituus maritimus NBRC 116585.</title>
        <authorList>
            <person name="Miyakawa T."/>
            <person name="Kusuya Y."/>
            <person name="Miura T."/>
        </authorList>
    </citation>
    <scope>NUCLEOTIDE SEQUENCE [LARGE SCALE GENOMIC DNA]</scope>
    <source>
        <strain evidence="2 3">5NW40-0001</strain>
    </source>
</reference>
<accession>A0ABQ0A234</accession>
<dbReference type="Proteomes" id="UP001481413">
    <property type="component" value="Unassembled WGS sequence"/>
</dbReference>
<dbReference type="RefSeq" id="WP_353295690.1">
    <property type="nucleotide sequence ID" value="NZ_BAABWH010000007.1"/>
</dbReference>
<comment type="caution">
    <text evidence="2">The sequence shown here is derived from an EMBL/GenBank/DDBJ whole genome shotgun (WGS) entry which is preliminary data.</text>
</comment>
<evidence type="ECO:0000313" key="3">
    <source>
        <dbReference type="Proteomes" id="UP001481413"/>
    </source>
</evidence>
<evidence type="ECO:0000313" key="2">
    <source>
        <dbReference type="EMBL" id="GAA6146470.1"/>
    </source>
</evidence>
<dbReference type="EMBL" id="BAABWH010000007">
    <property type="protein sequence ID" value="GAA6146470.1"/>
    <property type="molecule type" value="Genomic_DNA"/>
</dbReference>
<keyword evidence="1" id="KW-0812">Transmembrane</keyword>
<feature type="transmembrane region" description="Helical" evidence="1">
    <location>
        <begin position="20"/>
        <end position="38"/>
    </location>
</feature>
<sequence>MESQGVTNLDAFLEVHRTAWVLSNCFFWSGAALLSFYIKKVNGFTYLETLSAAAGLKRFNRNWKINLGQLLVLIIPLGIMAFSINSSNI</sequence>
<name>A0ABQ0A234_9GAMM</name>
<proteinExistence type="predicted"/>